<proteinExistence type="predicted"/>
<dbReference type="eggNOG" id="COG3064">
    <property type="taxonomic scope" value="Bacteria"/>
</dbReference>
<dbReference type="STRING" id="351607.Acel_0862"/>
<evidence type="ECO:0000313" key="3">
    <source>
        <dbReference type="Proteomes" id="UP000008221"/>
    </source>
</evidence>
<accession>A0LT75</accession>
<dbReference type="HOGENOM" id="CLU_519388_0_0_11"/>
<sequence>MRMLLDGPNLEELLLRARDECGANGRIVKAEKIRPGGLAGLFARDRYELTIEIDDVPAEPSAPHVTNADTGPATAAAGPRSAAASLLDLAEAISDREIDAAARQRGGPRLSTEGVSFASVLEELTNTIGDGPDSPGRNPAHGAAGNSAESTAKTVDSTAVTAAEFPRLDSSDPSVVRSRIGNSALRGDRPVPGANRRGYDAYDALHPATAATLPARLHGLGIPQHFLPSDGTGDLLAALVAALRALPPAPQPPTRPGDILAVVGDGETTWDAALNLAASVQLDERAMVYVTARSASTRIAPTRRITAVDQIPPRRERWVKRTTPVIAVVDAPMAPQYGEFGRSALQALDAAATWLVVPATRKTGDVALWVKRLGRADALILTDVEASADPAAVLSLGIPVARLDNEIANTRTWGGLILQRLVEAR</sequence>
<dbReference type="KEGG" id="ace:Acel_0862"/>
<evidence type="ECO:0000313" key="2">
    <source>
        <dbReference type="EMBL" id="ABK52635.1"/>
    </source>
</evidence>
<evidence type="ECO:0000256" key="1">
    <source>
        <dbReference type="SAM" id="MobiDB-lite"/>
    </source>
</evidence>
<name>A0LT75_ACIC1</name>
<dbReference type="EMBL" id="CP000481">
    <property type="protein sequence ID" value="ABK52635.1"/>
    <property type="molecule type" value="Genomic_DNA"/>
</dbReference>
<gene>
    <name evidence="2" type="ordered locus">Acel_0862</name>
</gene>
<feature type="region of interest" description="Disordered" evidence="1">
    <location>
        <begin position="128"/>
        <end position="152"/>
    </location>
</feature>
<organism evidence="2 3">
    <name type="scientific">Acidothermus cellulolyticus (strain ATCC 43068 / DSM 8971 / 11B)</name>
    <dbReference type="NCBI Taxonomy" id="351607"/>
    <lineage>
        <taxon>Bacteria</taxon>
        <taxon>Bacillati</taxon>
        <taxon>Actinomycetota</taxon>
        <taxon>Actinomycetes</taxon>
        <taxon>Acidothermales</taxon>
        <taxon>Acidothermaceae</taxon>
        <taxon>Acidothermus</taxon>
    </lineage>
</organism>
<keyword evidence="3" id="KW-1185">Reference proteome</keyword>
<reference evidence="2 3" key="1">
    <citation type="journal article" date="2009" name="Genome Res.">
        <title>Complete genome of the cellulolytic thermophile Acidothermus cellulolyticus 11B provides insights into its ecophysiological and evolutionary adaptations.</title>
        <authorList>
            <person name="Barabote R.D."/>
            <person name="Xie G."/>
            <person name="Leu D.H."/>
            <person name="Normand P."/>
            <person name="Necsulea A."/>
            <person name="Daubin V."/>
            <person name="Medigue C."/>
            <person name="Adney W.S."/>
            <person name="Xu X.C."/>
            <person name="Lapidus A."/>
            <person name="Parales R.E."/>
            <person name="Detter C."/>
            <person name="Pujic P."/>
            <person name="Bruce D."/>
            <person name="Lavire C."/>
            <person name="Challacombe J.F."/>
            <person name="Brettin T.S."/>
            <person name="Berry A.M."/>
        </authorList>
    </citation>
    <scope>NUCLEOTIDE SEQUENCE [LARGE SCALE GENOMIC DNA]</scope>
    <source>
        <strain evidence="3">ATCC 43068 / DSM 8971 / 11B</strain>
    </source>
</reference>
<dbReference type="AlphaFoldDB" id="A0LT75"/>
<protein>
    <submittedName>
        <fullName evidence="2">Uncharacterized protein</fullName>
    </submittedName>
</protein>
<dbReference type="InParanoid" id="A0LT75"/>
<dbReference type="Proteomes" id="UP000008221">
    <property type="component" value="Chromosome"/>
</dbReference>
<dbReference type="RefSeq" id="WP_011719698.1">
    <property type="nucleotide sequence ID" value="NC_008578.1"/>
</dbReference>